<dbReference type="RefSeq" id="WP_130185669.1">
    <property type="nucleotide sequence ID" value="NZ_CP035913.1"/>
</dbReference>
<dbReference type="GO" id="GO:0006508">
    <property type="term" value="P:proteolysis"/>
    <property type="evidence" value="ECO:0007669"/>
    <property type="project" value="UniProtKB-KW"/>
</dbReference>
<keyword evidence="1" id="KW-1133">Transmembrane helix</keyword>
<feature type="transmembrane region" description="Helical" evidence="1">
    <location>
        <begin position="62"/>
        <end position="79"/>
    </location>
</feature>
<keyword evidence="3" id="KW-0645">Protease</keyword>
<evidence type="ECO:0000313" key="4">
    <source>
        <dbReference type="Proteomes" id="UP000290637"/>
    </source>
</evidence>
<proteinExistence type="predicted"/>
<feature type="transmembrane region" description="Helical" evidence="1">
    <location>
        <begin position="91"/>
        <end position="113"/>
    </location>
</feature>
<evidence type="ECO:0000256" key="1">
    <source>
        <dbReference type="SAM" id="Phobius"/>
    </source>
</evidence>
<dbReference type="Pfam" id="PF02517">
    <property type="entry name" value="Rce1-like"/>
    <property type="match status" value="1"/>
</dbReference>
<dbReference type="GO" id="GO:0080120">
    <property type="term" value="P:CAAX-box protein maturation"/>
    <property type="evidence" value="ECO:0007669"/>
    <property type="project" value="UniProtKB-ARBA"/>
</dbReference>
<feature type="transmembrane region" description="Helical" evidence="1">
    <location>
        <begin position="135"/>
        <end position="154"/>
    </location>
</feature>
<dbReference type="InterPro" id="IPR003675">
    <property type="entry name" value="Rce1/LyrA-like_dom"/>
</dbReference>
<dbReference type="OrthoDB" id="9787923at2"/>
<feature type="transmembrane region" description="Helical" evidence="1">
    <location>
        <begin position="198"/>
        <end position="214"/>
    </location>
</feature>
<feature type="transmembrane region" description="Helical" evidence="1">
    <location>
        <begin position="175"/>
        <end position="192"/>
    </location>
</feature>
<keyword evidence="3" id="KW-0378">Hydrolase</keyword>
<name>A0A4P6KUW6_9BURK</name>
<feature type="transmembrane region" description="Helical" evidence="1">
    <location>
        <begin position="35"/>
        <end position="56"/>
    </location>
</feature>
<organism evidence="3 4">
    <name type="scientific">Pseudoduganella lutea</name>
    <dbReference type="NCBI Taxonomy" id="321985"/>
    <lineage>
        <taxon>Bacteria</taxon>
        <taxon>Pseudomonadati</taxon>
        <taxon>Pseudomonadota</taxon>
        <taxon>Betaproteobacteria</taxon>
        <taxon>Burkholderiales</taxon>
        <taxon>Oxalobacteraceae</taxon>
        <taxon>Telluria group</taxon>
        <taxon>Pseudoduganella</taxon>
    </lineage>
</organism>
<keyword evidence="1" id="KW-0812">Transmembrane</keyword>
<accession>A0A4P6KUW6</accession>
<dbReference type="GO" id="GO:0004175">
    <property type="term" value="F:endopeptidase activity"/>
    <property type="evidence" value="ECO:0007669"/>
    <property type="project" value="UniProtKB-ARBA"/>
</dbReference>
<dbReference type="KEGG" id="plue:EWM63_05730"/>
<feature type="domain" description="CAAX prenyl protease 2/Lysostaphin resistance protein A-like" evidence="2">
    <location>
        <begin position="141"/>
        <end position="231"/>
    </location>
</feature>
<keyword evidence="4" id="KW-1185">Reference proteome</keyword>
<evidence type="ECO:0000313" key="3">
    <source>
        <dbReference type="EMBL" id="QBE62534.1"/>
    </source>
</evidence>
<dbReference type="EMBL" id="CP035913">
    <property type="protein sequence ID" value="QBE62534.1"/>
    <property type="molecule type" value="Genomic_DNA"/>
</dbReference>
<evidence type="ECO:0000259" key="2">
    <source>
        <dbReference type="Pfam" id="PF02517"/>
    </source>
</evidence>
<dbReference type="InterPro" id="IPR014346">
    <property type="entry name" value="Prenyl_protease-related"/>
</dbReference>
<gene>
    <name evidence="3" type="ORF">EWM63_05730</name>
</gene>
<protein>
    <submittedName>
        <fullName evidence="3">CAAX prenyl protease-related protein</fullName>
    </submittedName>
</protein>
<reference evidence="3 4" key="1">
    <citation type="submission" date="2019-02" db="EMBL/GenBank/DDBJ databases">
        <title>Draft Genome Sequences of Six Type Strains of the Genus Massilia.</title>
        <authorList>
            <person name="Miess H."/>
            <person name="Frediansyhah A."/>
            <person name="Gross H."/>
        </authorList>
    </citation>
    <scope>NUCLEOTIDE SEQUENCE [LARGE SCALE GENOMIC DNA]</scope>
    <source>
        <strain evidence="3 4">DSM 17473</strain>
    </source>
</reference>
<sequence length="246" mass="27517">MTAQQRIRPTKAADTGALDSSKEPGFFRRQSTARILPFAIYIAFIAIADGLAGLGWSVDELRWLYAVKITLVVAAMVAYRKMYVELAWRSMSWRCLLASVVTGLVVLVLWVNLDADWMQVGKSAGFDPTAEGGRIDWLLVAVRIAGAAVVVPLMEELFWRSFLMRWLEQRDFLRVYPAAVGMQSIAITVVLFGFEHNLWLAGIVAGISYSWLYIRSGNLWAPVLAHAVTNGLLGAWVVVTSNWTYW</sequence>
<feature type="transmembrane region" description="Helical" evidence="1">
    <location>
        <begin position="219"/>
        <end position="239"/>
    </location>
</feature>
<dbReference type="AlphaFoldDB" id="A0A4P6KUW6"/>
<dbReference type="Proteomes" id="UP000290637">
    <property type="component" value="Chromosome"/>
</dbReference>
<dbReference type="NCBIfam" id="TIGR03008">
    <property type="entry name" value="pepcterm_CAAX"/>
    <property type="match status" value="1"/>
</dbReference>
<keyword evidence="1" id="KW-0472">Membrane</keyword>